<protein>
    <submittedName>
        <fullName evidence="2">Uncharacterized protein</fullName>
    </submittedName>
</protein>
<keyword evidence="3" id="KW-1185">Reference proteome</keyword>
<accession>A0A5J5AHY5</accession>
<evidence type="ECO:0000313" key="3">
    <source>
        <dbReference type="Proteomes" id="UP000325577"/>
    </source>
</evidence>
<feature type="region of interest" description="Disordered" evidence="1">
    <location>
        <begin position="1"/>
        <end position="22"/>
    </location>
</feature>
<dbReference type="Proteomes" id="UP000325577">
    <property type="component" value="Linkage Group LG20"/>
</dbReference>
<evidence type="ECO:0000313" key="2">
    <source>
        <dbReference type="EMBL" id="KAA8529758.1"/>
    </source>
</evidence>
<name>A0A5J5AHY5_9ASTE</name>
<evidence type="ECO:0000256" key="1">
    <source>
        <dbReference type="SAM" id="MobiDB-lite"/>
    </source>
</evidence>
<sequence length="155" mass="16350">MIKSNTHSGLQQAPPTAVNQVDVSARTRSIANQVGDGALHLTHLVSSIGTRRSQPSVITITYSGLQHVSPATLQGTVLSDKIEAAVQPVAIRPTEEISQLVPLEVGPSVEVSKLSSLEAAATHIESFVKDMEQQLAHTEVQQIKSTETGSPNSGP</sequence>
<dbReference type="EMBL" id="CM018044">
    <property type="protein sequence ID" value="KAA8529758.1"/>
    <property type="molecule type" value="Genomic_DNA"/>
</dbReference>
<proteinExistence type="predicted"/>
<dbReference type="AlphaFoldDB" id="A0A5J5AHY5"/>
<reference evidence="2 3" key="1">
    <citation type="submission" date="2019-09" db="EMBL/GenBank/DDBJ databases">
        <title>A chromosome-level genome assembly of the Chinese tupelo Nyssa sinensis.</title>
        <authorList>
            <person name="Yang X."/>
            <person name="Kang M."/>
            <person name="Yang Y."/>
            <person name="Xiong H."/>
            <person name="Wang M."/>
            <person name="Zhang Z."/>
            <person name="Wang Z."/>
            <person name="Wu H."/>
            <person name="Ma T."/>
            <person name="Liu J."/>
            <person name="Xi Z."/>
        </authorList>
    </citation>
    <scope>NUCLEOTIDE SEQUENCE [LARGE SCALE GENOMIC DNA]</scope>
    <source>
        <strain evidence="2">J267</strain>
        <tissue evidence="2">Leaf</tissue>
    </source>
</reference>
<organism evidence="2 3">
    <name type="scientific">Nyssa sinensis</name>
    <dbReference type="NCBI Taxonomy" id="561372"/>
    <lineage>
        <taxon>Eukaryota</taxon>
        <taxon>Viridiplantae</taxon>
        <taxon>Streptophyta</taxon>
        <taxon>Embryophyta</taxon>
        <taxon>Tracheophyta</taxon>
        <taxon>Spermatophyta</taxon>
        <taxon>Magnoliopsida</taxon>
        <taxon>eudicotyledons</taxon>
        <taxon>Gunneridae</taxon>
        <taxon>Pentapetalae</taxon>
        <taxon>asterids</taxon>
        <taxon>Cornales</taxon>
        <taxon>Nyssaceae</taxon>
        <taxon>Nyssa</taxon>
    </lineage>
</organism>
<gene>
    <name evidence="2" type="ORF">F0562_034142</name>
</gene>